<organism evidence="4 5">
    <name type="scientific">Drosophila navojoa</name>
    <name type="common">Fruit fly</name>
    <dbReference type="NCBI Taxonomy" id="7232"/>
    <lineage>
        <taxon>Eukaryota</taxon>
        <taxon>Metazoa</taxon>
        <taxon>Ecdysozoa</taxon>
        <taxon>Arthropoda</taxon>
        <taxon>Hexapoda</taxon>
        <taxon>Insecta</taxon>
        <taxon>Pterygota</taxon>
        <taxon>Neoptera</taxon>
        <taxon>Endopterygota</taxon>
        <taxon>Diptera</taxon>
        <taxon>Brachycera</taxon>
        <taxon>Muscomorpha</taxon>
        <taxon>Ephydroidea</taxon>
        <taxon>Drosophilidae</taxon>
        <taxon>Drosophila</taxon>
    </lineage>
</organism>
<dbReference type="OrthoDB" id="409763at2759"/>
<dbReference type="GO" id="GO:0004165">
    <property type="term" value="F:delta(3)-delta(2)-enoyl-CoA isomerase activity"/>
    <property type="evidence" value="ECO:0007669"/>
    <property type="project" value="UniProtKB-ARBA"/>
</dbReference>
<comment type="caution">
    <text evidence="4">The sequence shown here is derived from an EMBL/GenBank/DDBJ whole genome shotgun (WGS) entry which is preliminary data.</text>
</comment>
<dbReference type="EMBL" id="LSRL02000299">
    <property type="protein sequence ID" value="TDG41854.1"/>
    <property type="molecule type" value="Genomic_DNA"/>
</dbReference>
<evidence type="ECO:0000256" key="3">
    <source>
        <dbReference type="ARBA" id="ARBA00023235"/>
    </source>
</evidence>
<dbReference type="STRING" id="7232.A0A484AZP7"/>
<dbReference type="Gene3D" id="3.90.226.10">
    <property type="entry name" value="2-enoyl-CoA Hydratase, Chain A, domain 1"/>
    <property type="match status" value="1"/>
</dbReference>
<dbReference type="InterPro" id="IPR051053">
    <property type="entry name" value="ECH/Chromodomain_protein"/>
</dbReference>
<evidence type="ECO:0008006" key="6">
    <source>
        <dbReference type="Google" id="ProtNLM"/>
    </source>
</evidence>
<reference evidence="4 5" key="1">
    <citation type="journal article" date="2019" name="J. Hered.">
        <title>An Improved Genome Assembly for Drosophila navojoa, the Basal Species in the mojavensis Cluster.</title>
        <authorList>
            <person name="Vanderlinde T."/>
            <person name="Dupim E.G."/>
            <person name="Nazario-Yepiz N.O."/>
            <person name="Carvalho A.B."/>
        </authorList>
    </citation>
    <scope>NUCLEOTIDE SEQUENCE [LARGE SCALE GENOMIC DNA]</scope>
    <source>
        <strain evidence="4">Navoj_Jal97</strain>
        <tissue evidence="4">Whole organism</tissue>
    </source>
</reference>
<dbReference type="Gene3D" id="1.10.12.10">
    <property type="entry name" value="Lyase 2-enoyl-coa Hydratase, Chain A, domain 2"/>
    <property type="match status" value="1"/>
</dbReference>
<accession>A0A484AZP7</accession>
<comment type="subcellular location">
    <subcellularLocation>
        <location evidence="1">Peroxisome</location>
    </subcellularLocation>
</comment>
<dbReference type="SUPFAM" id="SSF52096">
    <property type="entry name" value="ClpP/crotonase"/>
    <property type="match status" value="1"/>
</dbReference>
<keyword evidence="5" id="KW-1185">Reference proteome</keyword>
<dbReference type="InterPro" id="IPR014748">
    <property type="entry name" value="Enoyl-CoA_hydra_C"/>
</dbReference>
<dbReference type="AlphaFoldDB" id="A0A484AZP7"/>
<dbReference type="PANTHER" id="PTHR43684">
    <property type="match status" value="1"/>
</dbReference>
<keyword evidence="2" id="KW-0576">Peroxisome</keyword>
<protein>
    <recommendedName>
        <fullName evidence="6">Enoyl-CoA hydratase</fullName>
    </recommendedName>
</protein>
<dbReference type="GO" id="GO:0005777">
    <property type="term" value="C:peroxisome"/>
    <property type="evidence" value="ECO:0007669"/>
    <property type="project" value="UniProtKB-SubCell"/>
</dbReference>
<dbReference type="CDD" id="cd06558">
    <property type="entry name" value="crotonase-like"/>
    <property type="match status" value="1"/>
</dbReference>
<sequence>MSEGGNAAPATPTANFKTFKELRLERRGALLEIQFNRPAVQNALRRRTVYELLRALDVANADETVSIVVLTGNATAFTSGNDLTDLLALQRKSGTEALDVHFRASNYVMKSLVKKMLNNRKVLVALVQGNCIGLGVVICALCDIIYATESAQFWLPFSQLGLCAEGATSWTLPQLLGRSKAAELLLFGERLDGRTALQHGMIASLVTDEQEFWRRMEQHSRLPAASLRSSKKLLLQPWRQQLLSALDAECEQLEALRLGPTYRAQIMAFARRSKL</sequence>
<dbReference type="Proteomes" id="UP000295192">
    <property type="component" value="Unassembled WGS sequence"/>
</dbReference>
<evidence type="ECO:0000313" key="5">
    <source>
        <dbReference type="Proteomes" id="UP000295192"/>
    </source>
</evidence>
<proteinExistence type="predicted"/>
<dbReference type="OMA" id="IHEKAAN"/>
<dbReference type="Pfam" id="PF00378">
    <property type="entry name" value="ECH_1"/>
    <property type="match status" value="1"/>
</dbReference>
<dbReference type="PANTHER" id="PTHR43684:SF1">
    <property type="entry name" value="ENOYL-COA DELTA ISOMERASE 2"/>
    <property type="match status" value="1"/>
</dbReference>
<evidence type="ECO:0000256" key="2">
    <source>
        <dbReference type="ARBA" id="ARBA00023140"/>
    </source>
</evidence>
<evidence type="ECO:0000256" key="1">
    <source>
        <dbReference type="ARBA" id="ARBA00004275"/>
    </source>
</evidence>
<keyword evidence="3" id="KW-0413">Isomerase</keyword>
<dbReference type="KEGG" id="dnv:108656142"/>
<dbReference type="InterPro" id="IPR029045">
    <property type="entry name" value="ClpP/crotonase-like_dom_sf"/>
</dbReference>
<name>A0A484AZP7_DRONA</name>
<gene>
    <name evidence="4" type="ORF">AWZ03_011720</name>
</gene>
<dbReference type="InterPro" id="IPR001753">
    <property type="entry name" value="Enoyl-CoA_hydra/iso"/>
</dbReference>
<evidence type="ECO:0000313" key="4">
    <source>
        <dbReference type="EMBL" id="TDG41854.1"/>
    </source>
</evidence>